<dbReference type="PRINTS" id="PR00410">
    <property type="entry name" value="PHEHYDRXLASE"/>
</dbReference>
<dbReference type="GO" id="GO:0006221">
    <property type="term" value="P:pyrimidine nucleotide biosynthetic process"/>
    <property type="evidence" value="ECO:0007669"/>
    <property type="project" value="InterPro"/>
</dbReference>
<dbReference type="RefSeq" id="WP_147661426.1">
    <property type="nucleotide sequence ID" value="NZ_CP042905.2"/>
</dbReference>
<evidence type="ECO:0000256" key="4">
    <source>
        <dbReference type="ARBA" id="ARBA00022714"/>
    </source>
</evidence>
<dbReference type="Gene3D" id="2.40.30.10">
    <property type="entry name" value="Translation factors"/>
    <property type="match status" value="1"/>
</dbReference>
<evidence type="ECO:0000256" key="11">
    <source>
        <dbReference type="PIRSR" id="PIRSR006816-2"/>
    </source>
</evidence>
<gene>
    <name evidence="13" type="ORF">DSAG12_00286</name>
</gene>
<keyword evidence="5 11" id="KW-0479">Metal-binding</keyword>
<keyword evidence="3" id="KW-0285">Flavoprotein</keyword>
<keyword evidence="6" id="KW-0274">FAD</keyword>
<accession>A0A5B9D653</accession>
<evidence type="ECO:0000256" key="8">
    <source>
        <dbReference type="ARBA" id="ARBA00023004"/>
    </source>
</evidence>
<reference evidence="13 14" key="2">
    <citation type="journal article" date="2024" name="Int. J. Syst. Evol. Microbiol.">
        <title>Promethearchaeum syntrophicum gen. nov., sp. nov., an anaerobic, obligately syntrophic archaeon, the first isolate of the lineage 'Asgard' archaea, and proposal of the new archaeal phylum Promethearchaeota phyl. nov. and kingdom Promethearchaeati regn. nov.</title>
        <authorList>
            <person name="Imachi H."/>
            <person name="Nobu M.K."/>
            <person name="Kato S."/>
            <person name="Takaki Y."/>
            <person name="Miyazaki M."/>
            <person name="Miyata M."/>
            <person name="Ogawara M."/>
            <person name="Saito Y."/>
            <person name="Sakai S."/>
            <person name="Tahara Y.O."/>
            <person name="Takano Y."/>
            <person name="Tasumi E."/>
            <person name="Uematsu K."/>
            <person name="Yoshimura T."/>
            <person name="Itoh T."/>
            <person name="Ohkuma M."/>
            <person name="Takai K."/>
        </authorList>
    </citation>
    <scope>NUCLEOTIDE SEQUENCE [LARGE SCALE GENOMIC DNA]</scope>
    <source>
        <strain evidence="13 14">MK-D1</strain>
    </source>
</reference>
<feature type="binding site" evidence="11">
    <location>
        <position position="241"/>
    </location>
    <ligand>
        <name>[2Fe-2S] cluster</name>
        <dbReference type="ChEBI" id="CHEBI:190135"/>
    </ligand>
</feature>
<dbReference type="NCBIfam" id="NF000796">
    <property type="entry name" value="PRK00054.1-1"/>
    <property type="match status" value="1"/>
</dbReference>
<evidence type="ECO:0000256" key="2">
    <source>
        <dbReference type="ARBA" id="ARBA00022448"/>
    </source>
</evidence>
<feature type="binding site" evidence="11">
    <location>
        <position position="259"/>
    </location>
    <ligand>
        <name>[2Fe-2S] cluster</name>
        <dbReference type="ChEBI" id="CHEBI:190135"/>
    </ligand>
</feature>
<dbReference type="SUPFAM" id="SSF63380">
    <property type="entry name" value="Riboflavin synthase domain-like"/>
    <property type="match status" value="1"/>
</dbReference>
<dbReference type="PIRSF" id="PIRSF006816">
    <property type="entry name" value="Cyc3_hyd_g"/>
    <property type="match status" value="1"/>
</dbReference>
<dbReference type="Pfam" id="PF00175">
    <property type="entry name" value="NAD_binding_1"/>
    <property type="match status" value="1"/>
</dbReference>
<evidence type="ECO:0000259" key="12">
    <source>
        <dbReference type="PROSITE" id="PS51384"/>
    </source>
</evidence>
<dbReference type="GO" id="GO:0033796">
    <property type="term" value="F:sulfur reductase activity"/>
    <property type="evidence" value="ECO:0007669"/>
    <property type="project" value="UniProtKB-EC"/>
</dbReference>
<dbReference type="Gene3D" id="2.10.240.10">
    <property type="entry name" value="Dihydroorotate dehydrogenase, electron transfer subunit"/>
    <property type="match status" value="1"/>
</dbReference>
<evidence type="ECO:0000256" key="3">
    <source>
        <dbReference type="ARBA" id="ARBA00022630"/>
    </source>
</evidence>
<evidence type="ECO:0000256" key="5">
    <source>
        <dbReference type="ARBA" id="ARBA00022723"/>
    </source>
</evidence>
<evidence type="ECO:0000256" key="7">
    <source>
        <dbReference type="ARBA" id="ARBA00022982"/>
    </source>
</evidence>
<comment type="similarity">
    <text evidence="1">Belongs to the PyrK family.</text>
</comment>
<dbReference type="KEGG" id="psyt:DSAG12_00286"/>
<dbReference type="InterPro" id="IPR012165">
    <property type="entry name" value="Cyt_c3_hydrogenase_gsu"/>
</dbReference>
<dbReference type="InterPro" id="IPR039261">
    <property type="entry name" value="FNR_nucleotide-bd"/>
</dbReference>
<dbReference type="InterPro" id="IPR037117">
    <property type="entry name" value="Dihydroorotate_DH_ele_sf"/>
</dbReference>
<evidence type="ECO:0000256" key="6">
    <source>
        <dbReference type="ARBA" id="ARBA00022827"/>
    </source>
</evidence>
<dbReference type="GeneID" id="41328289"/>
<dbReference type="OrthoDB" id="35401at2157"/>
<comment type="cofactor">
    <cofactor evidence="10">
        <name>[2Fe-2S] cluster</name>
        <dbReference type="ChEBI" id="CHEBI:190135"/>
    </cofactor>
</comment>
<dbReference type="AlphaFoldDB" id="A0A5B9D653"/>
<dbReference type="GO" id="GO:0051537">
    <property type="term" value="F:2 iron, 2 sulfur cluster binding"/>
    <property type="evidence" value="ECO:0007669"/>
    <property type="project" value="UniProtKB-KW"/>
</dbReference>
<dbReference type="InterPro" id="IPR017938">
    <property type="entry name" value="Riboflavin_synthase-like_b-brl"/>
</dbReference>
<keyword evidence="8 11" id="KW-0408">Iron</keyword>
<dbReference type="PANTHER" id="PTHR43513">
    <property type="entry name" value="DIHYDROOROTATE DEHYDROGENASE B (NAD(+)), ELECTRON TRANSFER SUBUNIT"/>
    <property type="match status" value="1"/>
</dbReference>
<evidence type="ECO:0000313" key="13">
    <source>
        <dbReference type="EMBL" id="QEE14473.1"/>
    </source>
</evidence>
<evidence type="ECO:0000256" key="10">
    <source>
        <dbReference type="ARBA" id="ARBA00034078"/>
    </source>
</evidence>
<feature type="binding site" evidence="11">
    <location>
        <position position="249"/>
    </location>
    <ligand>
        <name>[2Fe-2S] cluster</name>
        <dbReference type="ChEBI" id="CHEBI:190135"/>
    </ligand>
</feature>
<dbReference type="GO" id="GO:0050660">
    <property type="term" value="F:flavin adenine dinucleotide binding"/>
    <property type="evidence" value="ECO:0007669"/>
    <property type="project" value="InterPro"/>
</dbReference>
<dbReference type="PROSITE" id="PS51384">
    <property type="entry name" value="FAD_FR"/>
    <property type="match status" value="1"/>
</dbReference>
<dbReference type="InterPro" id="IPR050353">
    <property type="entry name" value="PyrK_electron_transfer"/>
</dbReference>
<dbReference type="PANTHER" id="PTHR43513:SF3">
    <property type="entry name" value="DIHYDROOROTATE DEHYDROGENASE B (NAD(+)), ELECTRON TRANSFER SUBUNIT-RELATED"/>
    <property type="match status" value="1"/>
</dbReference>
<reference evidence="13 14" key="1">
    <citation type="journal article" date="2020" name="Nature">
        <title>Isolation of an archaeon at the prokaryote-eukaryote interface.</title>
        <authorList>
            <person name="Imachi H."/>
            <person name="Nobu M.K."/>
            <person name="Nakahara N."/>
            <person name="Morono Y."/>
            <person name="Ogawara M."/>
            <person name="Takaki Y."/>
            <person name="Takano Y."/>
            <person name="Uematsu K."/>
            <person name="Ikuta T."/>
            <person name="Ito M."/>
            <person name="Matsui Y."/>
            <person name="Miyazaki M."/>
            <person name="Murata K."/>
            <person name="Saito Y."/>
            <person name="Sakai S."/>
            <person name="Song C."/>
            <person name="Tasumi E."/>
            <person name="Yamanaka Y."/>
            <person name="Yamaguchi T."/>
            <person name="Kamagata Y."/>
            <person name="Tamaki H."/>
            <person name="Takai K."/>
        </authorList>
    </citation>
    <scope>NUCLEOTIDE SEQUENCE [LARGE SCALE GENOMIC DNA]</scope>
    <source>
        <strain evidence="13 14">MK-D1</strain>
    </source>
</reference>
<keyword evidence="9 11" id="KW-0411">Iron-sulfur</keyword>
<protein>
    <submittedName>
        <fullName evidence="13">Dihydroorotate dehydrogenase electron transfer subunit</fullName>
    </submittedName>
</protein>
<feature type="domain" description="FAD-binding FR-type" evidence="12">
    <location>
        <begin position="10"/>
        <end position="107"/>
    </location>
</feature>
<keyword evidence="14" id="KW-1185">Reference proteome</keyword>
<dbReference type="EMBL" id="CP042905">
    <property type="protein sequence ID" value="QEE14473.1"/>
    <property type="molecule type" value="Genomic_DNA"/>
</dbReference>
<name>A0A5B9D653_9ARCH</name>
<dbReference type="InterPro" id="IPR017927">
    <property type="entry name" value="FAD-bd_FR_type"/>
</dbReference>
<dbReference type="InterPro" id="IPR001433">
    <property type="entry name" value="OxRdtase_FAD/NAD-bd"/>
</dbReference>
<keyword evidence="7" id="KW-0249">Electron transport</keyword>
<sequence length="290" mass="32247">MKPPYDYRLNKPFLTPIIDIIKENNRIKTFIIEYNPIFEPVKINPGQFVMVWIPGSDEIPMSVSHIGKNSKISISVANVGDTTHLMHQLKIGDKIGIRGPYGNWFTSQDGTAIVIGGGIGMASVLSIIQDLSNHKKIPTDIKIDKIICINGAKTETELCFTEELQKILNEGDSLEICTDDGSLGFKGFTTEKLKEILDKEKSNAITVYACGPEKMLKTVFQICEDHNKISVQLSLERMMRCGFGICGLCALEPTGLLVCQDGPIFTNEILREITDFGKIHRDFSGKTYSI</sequence>
<evidence type="ECO:0000256" key="9">
    <source>
        <dbReference type="ARBA" id="ARBA00023014"/>
    </source>
</evidence>
<comment type="cofactor">
    <cofactor evidence="11">
        <name>[2Fe-2S] cluster</name>
        <dbReference type="ChEBI" id="CHEBI:190135"/>
    </cofactor>
    <text evidence="11">Binds 1 [2Fe-2S] cluster per subunit.</text>
</comment>
<dbReference type="Pfam" id="PF10418">
    <property type="entry name" value="DHODB_Fe-S_bind"/>
    <property type="match status" value="1"/>
</dbReference>
<feature type="binding site" evidence="11">
    <location>
        <position position="246"/>
    </location>
    <ligand>
        <name>[2Fe-2S] cluster</name>
        <dbReference type="ChEBI" id="CHEBI:190135"/>
    </ligand>
</feature>
<dbReference type="SUPFAM" id="SSF52343">
    <property type="entry name" value="Ferredoxin reductase-like, C-terminal NADP-linked domain"/>
    <property type="match status" value="1"/>
</dbReference>
<dbReference type="Gene3D" id="3.40.50.80">
    <property type="entry name" value="Nucleotide-binding domain of ferredoxin-NADP reductase (FNR) module"/>
    <property type="match status" value="1"/>
</dbReference>
<dbReference type="GO" id="GO:0046872">
    <property type="term" value="F:metal ion binding"/>
    <property type="evidence" value="ECO:0007669"/>
    <property type="project" value="UniProtKB-KW"/>
</dbReference>
<keyword evidence="2" id="KW-0813">Transport</keyword>
<dbReference type="InterPro" id="IPR019480">
    <property type="entry name" value="Dihydroorotate_DH_Fe-S-bd"/>
</dbReference>
<organism evidence="13 14">
    <name type="scientific">Promethearchaeum syntrophicum</name>
    <dbReference type="NCBI Taxonomy" id="2594042"/>
    <lineage>
        <taxon>Archaea</taxon>
        <taxon>Promethearchaeati</taxon>
        <taxon>Promethearchaeota</taxon>
        <taxon>Promethearchaeia</taxon>
        <taxon>Promethearchaeales</taxon>
        <taxon>Promethearchaeaceae</taxon>
        <taxon>Promethearchaeum</taxon>
    </lineage>
</organism>
<evidence type="ECO:0000256" key="1">
    <source>
        <dbReference type="ARBA" id="ARBA00006422"/>
    </source>
</evidence>
<evidence type="ECO:0000313" key="14">
    <source>
        <dbReference type="Proteomes" id="UP000321408"/>
    </source>
</evidence>
<keyword evidence="4 11" id="KW-0001">2Fe-2S</keyword>
<proteinExistence type="inferred from homology"/>
<dbReference type="Proteomes" id="UP000321408">
    <property type="component" value="Chromosome"/>
</dbReference>